<proteinExistence type="predicted"/>
<gene>
    <name evidence="1" type="ORF">CW311_11565</name>
</gene>
<accession>A0A2N0WEX6</accession>
<dbReference type="RefSeq" id="WP_101236607.1">
    <property type="nucleotide sequence ID" value="NZ_PISJ01000013.1"/>
</dbReference>
<dbReference type="Proteomes" id="UP000233553">
    <property type="component" value="Unassembled WGS sequence"/>
</dbReference>
<evidence type="ECO:0008006" key="3">
    <source>
        <dbReference type="Google" id="ProtNLM"/>
    </source>
</evidence>
<dbReference type="EMBL" id="PISJ01000013">
    <property type="protein sequence ID" value="PKF33432.1"/>
    <property type="molecule type" value="Genomic_DNA"/>
</dbReference>
<protein>
    <recommendedName>
        <fullName evidence="3">Bacteriophage protein</fullName>
    </recommendedName>
</protein>
<name>A0A2N0WEX6_9GAMM</name>
<dbReference type="AlphaFoldDB" id="A0A2N0WEX6"/>
<organism evidence="1 2">
    <name type="scientific">Acinetobacter proteolyticus</name>
    <dbReference type="NCBI Taxonomy" id="1776741"/>
    <lineage>
        <taxon>Bacteria</taxon>
        <taxon>Pseudomonadati</taxon>
        <taxon>Pseudomonadota</taxon>
        <taxon>Gammaproteobacteria</taxon>
        <taxon>Moraxellales</taxon>
        <taxon>Moraxellaceae</taxon>
        <taxon>Acinetobacter</taxon>
    </lineage>
</organism>
<sequence length="162" mass="17836">MALNRMMYCSTQEGYSANIGDGVMSQILDGGADRYRKSLKGVMHTVSSRWVVQESGYQYLMAFYRVWARNPSQPFLAKICVDNAPVEDYECFFSGAPSLSSKVADVYTVTATLKVKPLPINEAMDDLIVGVGNEDSDLAQTLPSLEKLVNNDLPDALETHNG</sequence>
<evidence type="ECO:0000313" key="2">
    <source>
        <dbReference type="Proteomes" id="UP000233553"/>
    </source>
</evidence>
<evidence type="ECO:0000313" key="1">
    <source>
        <dbReference type="EMBL" id="PKF33432.1"/>
    </source>
</evidence>
<reference evidence="1 2" key="1">
    <citation type="submission" date="2017-12" db="EMBL/GenBank/DDBJ databases">
        <title>Draft Genome sequences of multiple microbial strains isolated from spacecraft associated surfaces.</title>
        <authorList>
            <person name="Seuylemezian A."/>
            <person name="Vaishampayan P."/>
            <person name="Venkateswaran K."/>
        </authorList>
    </citation>
    <scope>NUCLEOTIDE SEQUENCE [LARGE SCALE GENOMIC DNA]</scope>
    <source>
        <strain evidence="1 2">2P01AA</strain>
    </source>
</reference>
<comment type="caution">
    <text evidence="1">The sequence shown here is derived from an EMBL/GenBank/DDBJ whole genome shotgun (WGS) entry which is preliminary data.</text>
</comment>